<reference evidence="2 3" key="1">
    <citation type="submission" date="2020-08" db="EMBL/GenBank/DDBJ databases">
        <title>Genomic Encyclopedia of Type Strains, Phase III (KMG-III): the genomes of soil and plant-associated and newly described type strains.</title>
        <authorList>
            <person name="Whitman W."/>
        </authorList>
    </citation>
    <scope>NUCLEOTIDE SEQUENCE [LARGE SCALE GENOMIC DNA]</scope>
    <source>
        <strain evidence="2 3">CECT 8803</strain>
    </source>
</reference>
<dbReference type="AlphaFoldDB" id="A0A839SYS8"/>
<keyword evidence="3" id="KW-1185">Reference proteome</keyword>
<evidence type="ECO:0000313" key="3">
    <source>
        <dbReference type="Proteomes" id="UP000581135"/>
    </source>
</evidence>
<evidence type="ECO:0000313" key="2">
    <source>
        <dbReference type="EMBL" id="MBB3066830.1"/>
    </source>
</evidence>
<feature type="signal peptide" evidence="1">
    <location>
        <begin position="1"/>
        <end position="22"/>
    </location>
</feature>
<protein>
    <submittedName>
        <fullName evidence="2">Uncharacterized protein</fullName>
    </submittedName>
</protein>
<proteinExistence type="predicted"/>
<comment type="caution">
    <text evidence="2">The sequence shown here is derived from an EMBL/GenBank/DDBJ whole genome shotgun (WGS) entry which is preliminary data.</text>
</comment>
<organism evidence="2 3">
    <name type="scientific">Limibacillus halophilus</name>
    <dbReference type="NCBI Taxonomy" id="1579333"/>
    <lineage>
        <taxon>Bacteria</taxon>
        <taxon>Pseudomonadati</taxon>
        <taxon>Pseudomonadota</taxon>
        <taxon>Alphaproteobacteria</taxon>
        <taxon>Rhodospirillales</taxon>
        <taxon>Rhodovibrionaceae</taxon>
        <taxon>Limibacillus</taxon>
    </lineage>
</organism>
<gene>
    <name evidence="2" type="ORF">FHR98_003141</name>
</gene>
<dbReference type="RefSeq" id="WP_183417662.1">
    <property type="nucleotide sequence ID" value="NZ_JACHXA010000011.1"/>
</dbReference>
<evidence type="ECO:0000256" key="1">
    <source>
        <dbReference type="SAM" id="SignalP"/>
    </source>
</evidence>
<keyword evidence="1" id="KW-0732">Signal</keyword>
<feature type="chain" id="PRO_5033004284" evidence="1">
    <location>
        <begin position="23"/>
        <end position="184"/>
    </location>
</feature>
<sequence>MKTLIAALTITAVYGFSGPSMAANEWGLTNEEVVRFDGTVVDVLATLTGEPSSDCGGGHRQIGILKADGALVLTGKNSLNFTGTTHELAEFCGQEVTVDGLMTGHSGTTFMVVQFVRPKGGEWRSTKRSIGQWSKAGWAEANGYKADGPESNRWFDNDKRILEALGKDGFLGVGKEADEAFLKE</sequence>
<dbReference type="EMBL" id="JACHXA010000011">
    <property type="protein sequence ID" value="MBB3066830.1"/>
    <property type="molecule type" value="Genomic_DNA"/>
</dbReference>
<name>A0A839SYS8_9PROT</name>
<dbReference type="Proteomes" id="UP000581135">
    <property type="component" value="Unassembled WGS sequence"/>
</dbReference>
<accession>A0A839SYS8</accession>